<accession>A0A509BXV4</accession>
<dbReference type="AlphaFoldDB" id="A0A509BXV4"/>
<sequence length="44" mass="5155">MPLNFSSVELELFQALLSMLKKQKNYRVIYLMGVYIIKCTLLVC</sequence>
<organism evidence="1">
    <name type="scientific">Salmonella sp. NCTC 6947</name>
    <dbReference type="NCBI Taxonomy" id="2583581"/>
    <lineage>
        <taxon>Bacteria</taxon>
        <taxon>Pseudomonadati</taxon>
        <taxon>Pseudomonadota</taxon>
        <taxon>Gammaproteobacteria</taxon>
        <taxon>Enterobacterales</taxon>
        <taxon>Enterobacteriaceae</taxon>
        <taxon>Salmonella</taxon>
    </lineage>
</organism>
<evidence type="ECO:0000313" key="1">
    <source>
        <dbReference type="EMBL" id="VUC78142.1"/>
    </source>
</evidence>
<proteinExistence type="predicted"/>
<gene>
    <name evidence="1" type="ORF">NCTC6947_01908</name>
</gene>
<reference evidence="1" key="1">
    <citation type="submission" date="2019-06" db="EMBL/GenBank/DDBJ databases">
        <authorList>
            <consortium name="Pathogen Informatics"/>
        </authorList>
    </citation>
    <scope>NUCLEOTIDE SEQUENCE</scope>
    <source>
        <strain evidence="1">NCTC6947</strain>
    </source>
</reference>
<protein>
    <submittedName>
        <fullName evidence="1">Uncharacterized protein</fullName>
    </submittedName>
</protein>
<name>A0A509BXV4_9ENTR</name>
<dbReference type="EMBL" id="CABFNZ010000003">
    <property type="protein sequence ID" value="VUC78142.1"/>
    <property type="molecule type" value="Genomic_DNA"/>
</dbReference>